<evidence type="ECO:0008006" key="5">
    <source>
        <dbReference type="Google" id="ProtNLM"/>
    </source>
</evidence>
<dbReference type="RefSeq" id="WP_189621043.1">
    <property type="nucleotide sequence ID" value="NZ_BMZA01000006.1"/>
</dbReference>
<evidence type="ECO:0000256" key="2">
    <source>
        <dbReference type="SAM" id="SignalP"/>
    </source>
</evidence>
<keyword evidence="4" id="KW-1185">Reference proteome</keyword>
<name>A0A918UFM6_9SPHN</name>
<dbReference type="EMBL" id="BMZA01000006">
    <property type="protein sequence ID" value="GGZ04993.1"/>
    <property type="molecule type" value="Genomic_DNA"/>
</dbReference>
<reference evidence="3" key="2">
    <citation type="submission" date="2020-09" db="EMBL/GenBank/DDBJ databases">
        <authorList>
            <person name="Sun Q."/>
            <person name="Kim S."/>
        </authorList>
    </citation>
    <scope>NUCLEOTIDE SEQUENCE</scope>
    <source>
        <strain evidence="3">KCTC 32255</strain>
    </source>
</reference>
<accession>A0A918UFM6</accession>
<organism evidence="3 4">
    <name type="scientific">Novosphingobium colocasiae</name>
    <dbReference type="NCBI Taxonomy" id="1256513"/>
    <lineage>
        <taxon>Bacteria</taxon>
        <taxon>Pseudomonadati</taxon>
        <taxon>Pseudomonadota</taxon>
        <taxon>Alphaproteobacteria</taxon>
        <taxon>Sphingomonadales</taxon>
        <taxon>Sphingomonadaceae</taxon>
        <taxon>Novosphingobium</taxon>
    </lineage>
</organism>
<gene>
    <name evidence="3" type="ORF">GCM10011614_19790</name>
</gene>
<sequence>MTPHPVLRRMLLAALGTLALSGCLSTAKSIVTAPVKVAGKSVDLMTTSQSEADENRGRNMRHREERLGDVEKSYARHIRQCQNGNEDACYTARTEYGEIQNLRASLPPR</sequence>
<dbReference type="AlphaFoldDB" id="A0A918UFM6"/>
<evidence type="ECO:0000313" key="3">
    <source>
        <dbReference type="EMBL" id="GGZ04993.1"/>
    </source>
</evidence>
<proteinExistence type="predicted"/>
<evidence type="ECO:0000313" key="4">
    <source>
        <dbReference type="Proteomes" id="UP000648075"/>
    </source>
</evidence>
<reference evidence="3" key="1">
    <citation type="journal article" date="2014" name="Int. J. Syst. Evol. Microbiol.">
        <title>Complete genome sequence of Corynebacterium casei LMG S-19264T (=DSM 44701T), isolated from a smear-ripened cheese.</title>
        <authorList>
            <consortium name="US DOE Joint Genome Institute (JGI-PGF)"/>
            <person name="Walter F."/>
            <person name="Albersmeier A."/>
            <person name="Kalinowski J."/>
            <person name="Ruckert C."/>
        </authorList>
    </citation>
    <scope>NUCLEOTIDE SEQUENCE</scope>
    <source>
        <strain evidence="3">KCTC 32255</strain>
    </source>
</reference>
<dbReference type="Proteomes" id="UP000648075">
    <property type="component" value="Unassembled WGS sequence"/>
</dbReference>
<feature type="chain" id="PRO_5037102932" description="Lipoprotein" evidence="2">
    <location>
        <begin position="28"/>
        <end position="109"/>
    </location>
</feature>
<feature type="signal peptide" evidence="2">
    <location>
        <begin position="1"/>
        <end position="27"/>
    </location>
</feature>
<keyword evidence="2" id="KW-0732">Signal</keyword>
<evidence type="ECO:0000256" key="1">
    <source>
        <dbReference type="SAM" id="MobiDB-lite"/>
    </source>
</evidence>
<feature type="compositionally biased region" description="Basic and acidic residues" evidence="1">
    <location>
        <begin position="53"/>
        <end position="71"/>
    </location>
</feature>
<comment type="caution">
    <text evidence="3">The sequence shown here is derived from an EMBL/GenBank/DDBJ whole genome shotgun (WGS) entry which is preliminary data.</text>
</comment>
<protein>
    <recommendedName>
        <fullName evidence="5">Lipoprotein</fullName>
    </recommendedName>
</protein>
<feature type="region of interest" description="Disordered" evidence="1">
    <location>
        <begin position="46"/>
        <end position="71"/>
    </location>
</feature>